<evidence type="ECO:0000313" key="4">
    <source>
        <dbReference type="Proteomes" id="UP000236729"/>
    </source>
</evidence>
<organism evidence="1 4">
    <name type="scientific">Saccharopolyspora kobensis</name>
    <dbReference type="NCBI Taxonomy" id="146035"/>
    <lineage>
        <taxon>Bacteria</taxon>
        <taxon>Bacillati</taxon>
        <taxon>Actinomycetota</taxon>
        <taxon>Actinomycetes</taxon>
        <taxon>Pseudonocardiales</taxon>
        <taxon>Pseudonocardiaceae</taxon>
        <taxon>Saccharopolyspora</taxon>
    </lineage>
</organism>
<dbReference type="RefSeq" id="WP_258958360.1">
    <property type="nucleotide sequence ID" value="NZ_FNVB01000008.1"/>
</dbReference>
<keyword evidence="3" id="KW-1185">Reference proteome</keyword>
<proteinExistence type="predicted"/>
<accession>A0A1H6DZA0</accession>
<dbReference type="EMBL" id="FNVB01000008">
    <property type="protein sequence ID" value="SEG90668.1"/>
    <property type="molecule type" value="Genomic_DNA"/>
</dbReference>
<evidence type="ECO:0000313" key="2">
    <source>
        <dbReference type="EMBL" id="SFD93077.1"/>
    </source>
</evidence>
<dbReference type="EMBL" id="FOME01000007">
    <property type="protein sequence ID" value="SFD93077.1"/>
    <property type="molecule type" value="Genomic_DNA"/>
</dbReference>
<name>A0A1H6DZA0_9PSEU</name>
<evidence type="ECO:0000313" key="1">
    <source>
        <dbReference type="EMBL" id="SEG90668.1"/>
    </source>
</evidence>
<dbReference type="Proteomes" id="UP000236729">
    <property type="component" value="Unassembled WGS sequence"/>
</dbReference>
<gene>
    <name evidence="1" type="ORF">SAMN02982929_05288</name>
    <name evidence="2" type="ORF">SAMN05216506_107264</name>
</gene>
<sequence length="43" mass="4728">MPAVLVTLEPPSKEPEEIEFVADLDVLSESNRCSCTSSDDNPY</sequence>
<dbReference type="Proteomes" id="UP000199690">
    <property type="component" value="Unassembled WGS sequence"/>
</dbReference>
<reference evidence="3 4" key="1">
    <citation type="submission" date="2016-10" db="EMBL/GenBank/DDBJ databases">
        <authorList>
            <person name="Varghese N."/>
            <person name="Submissions S."/>
        </authorList>
    </citation>
    <scope>NUCLEOTIDE SEQUENCE [LARGE SCALE GENOMIC DNA]</scope>
    <source>
        <strain evidence="4">ATCC 20501</strain>
        <strain evidence="2 3">CGMCC 4.3529</strain>
    </source>
</reference>
<protein>
    <submittedName>
        <fullName evidence="1">Uncharacterized protein</fullName>
    </submittedName>
</protein>
<dbReference type="AlphaFoldDB" id="A0A1H6DZA0"/>
<accession>A0A1I1WD56</accession>
<evidence type="ECO:0000313" key="3">
    <source>
        <dbReference type="Proteomes" id="UP000199690"/>
    </source>
</evidence>
<reference evidence="1" key="2">
    <citation type="submission" date="2016-10" db="EMBL/GenBank/DDBJ databases">
        <authorList>
            <person name="de Groot N.N."/>
        </authorList>
    </citation>
    <scope>NUCLEOTIDE SEQUENCE [LARGE SCALE GENOMIC DNA]</scope>
    <source>
        <strain evidence="1">ATCC 20501</strain>
    </source>
</reference>